<dbReference type="EMBL" id="KV440990">
    <property type="protein sequence ID" value="OAD69997.1"/>
    <property type="molecule type" value="Genomic_DNA"/>
</dbReference>
<dbReference type="VEuPathDB" id="FungiDB:PHYBLDRAFT_172011"/>
<dbReference type="GeneID" id="28997623"/>
<dbReference type="OrthoDB" id="2269562at2759"/>
<keyword evidence="3" id="KW-1185">Reference proteome</keyword>
<accession>A0A167LAM4</accession>
<sequence length="168" mass="18794">MHLFSMQSHTQPKCTQCKHSELNKSTKNSKMSSKSMASLRKFFIKSKDRLRSNLSSVPYFTPKSDTHTSCCTSYVSSTSTVTSFITCQSGISEDQVSSRPLSQKSLELESLIFDHPSVTLRISLTPTSFCQYICQCQWTQQSKRYSLSTLKLLLSAPILVSSLLASIV</sequence>
<gene>
    <name evidence="2" type="ORF">PHYBLDRAFT_172011</name>
</gene>
<name>A0A167LAM4_PHYB8</name>
<reference evidence="3" key="1">
    <citation type="submission" date="2015-06" db="EMBL/GenBank/DDBJ databases">
        <title>Expansion of signal transduction pathways in fungi by whole-genome duplication.</title>
        <authorList>
            <consortium name="DOE Joint Genome Institute"/>
            <person name="Corrochano L.M."/>
            <person name="Kuo A."/>
            <person name="Marcet-Houben M."/>
            <person name="Polaino S."/>
            <person name="Salamov A."/>
            <person name="Villalobos J.M."/>
            <person name="Alvarez M.I."/>
            <person name="Avalos J."/>
            <person name="Benito E.P."/>
            <person name="Benoit I."/>
            <person name="Burger G."/>
            <person name="Camino L.P."/>
            <person name="Canovas D."/>
            <person name="Cerda-Olmedo E."/>
            <person name="Cheng J.-F."/>
            <person name="Dominguez A."/>
            <person name="Elias M."/>
            <person name="Eslava A.P."/>
            <person name="Glaser F."/>
            <person name="Grimwood J."/>
            <person name="Gutierrez G."/>
            <person name="Heitman J."/>
            <person name="Henrissat B."/>
            <person name="Iturriaga E.A."/>
            <person name="Lang B.F."/>
            <person name="Lavin J.L."/>
            <person name="Lee S."/>
            <person name="Li W."/>
            <person name="Lindquist E."/>
            <person name="Lopez-Garcia S."/>
            <person name="Luque E.M."/>
            <person name="Marcos A.T."/>
            <person name="Martin J."/>
            <person name="McCluskey K."/>
            <person name="Medina H.R."/>
            <person name="Miralles-Duran A."/>
            <person name="Miyazaki A."/>
            <person name="Munoz-Torres E."/>
            <person name="Oguiza J.A."/>
            <person name="Ohm R."/>
            <person name="Olmedo M."/>
            <person name="Orejas M."/>
            <person name="Ortiz-Castellanos L."/>
            <person name="Pisabarro A.G."/>
            <person name="Rodriguez-Romero J."/>
            <person name="Ruiz-Herrera J."/>
            <person name="Ruiz-Vazquez R."/>
            <person name="Sanz C."/>
            <person name="Schackwitz W."/>
            <person name="Schmutz J."/>
            <person name="Shahriari M."/>
            <person name="Shelest E."/>
            <person name="Silva-Franco F."/>
            <person name="Soanes D."/>
            <person name="Syed K."/>
            <person name="Tagua V.G."/>
            <person name="Talbot N.J."/>
            <person name="Thon M."/>
            <person name="De vries R.P."/>
            <person name="Wiebenga A."/>
            <person name="Yadav J.S."/>
            <person name="Braun E.L."/>
            <person name="Baker S."/>
            <person name="Garre V."/>
            <person name="Horwitz B."/>
            <person name="Torres-Martinez S."/>
            <person name="Idnurm A."/>
            <person name="Herrera-Estrella A."/>
            <person name="Gabaldon T."/>
            <person name="Grigoriev I.V."/>
        </authorList>
    </citation>
    <scope>NUCLEOTIDE SEQUENCE [LARGE SCALE GENOMIC DNA]</scope>
    <source>
        <strain evidence="3">NRRL 1555(-)</strain>
    </source>
</reference>
<evidence type="ECO:0000313" key="3">
    <source>
        <dbReference type="Proteomes" id="UP000077315"/>
    </source>
</evidence>
<evidence type="ECO:0000313" key="2">
    <source>
        <dbReference type="EMBL" id="OAD69997.1"/>
    </source>
</evidence>
<evidence type="ECO:0000256" key="1">
    <source>
        <dbReference type="SAM" id="MobiDB-lite"/>
    </source>
</evidence>
<feature type="region of interest" description="Disordered" evidence="1">
    <location>
        <begin position="15"/>
        <end position="34"/>
    </location>
</feature>
<dbReference type="AlphaFoldDB" id="A0A167LAM4"/>
<dbReference type="Proteomes" id="UP000077315">
    <property type="component" value="Unassembled WGS sequence"/>
</dbReference>
<protein>
    <submittedName>
        <fullName evidence="2">Uncharacterized protein</fullName>
    </submittedName>
</protein>
<organism evidence="2 3">
    <name type="scientific">Phycomyces blakesleeanus (strain ATCC 8743b / DSM 1359 / FGSC 10004 / NBRC 33097 / NRRL 1555)</name>
    <dbReference type="NCBI Taxonomy" id="763407"/>
    <lineage>
        <taxon>Eukaryota</taxon>
        <taxon>Fungi</taxon>
        <taxon>Fungi incertae sedis</taxon>
        <taxon>Mucoromycota</taxon>
        <taxon>Mucoromycotina</taxon>
        <taxon>Mucoromycetes</taxon>
        <taxon>Mucorales</taxon>
        <taxon>Phycomycetaceae</taxon>
        <taxon>Phycomyces</taxon>
    </lineage>
</organism>
<dbReference type="RefSeq" id="XP_018288037.1">
    <property type="nucleotide sequence ID" value="XM_018436717.1"/>
</dbReference>
<proteinExistence type="predicted"/>
<dbReference type="InParanoid" id="A0A167LAM4"/>
<feature type="compositionally biased region" description="Low complexity" evidence="1">
    <location>
        <begin position="25"/>
        <end position="34"/>
    </location>
</feature>